<name>A0AAD9GJ72_BABDI</name>
<comment type="caution">
    <text evidence="1">The sequence shown here is derived from an EMBL/GenBank/DDBJ whole genome shotgun (WGS) entry which is preliminary data.</text>
</comment>
<accession>A0AAD9GJ72</accession>
<proteinExistence type="predicted"/>
<reference evidence="1" key="2">
    <citation type="submission" date="2021-05" db="EMBL/GenBank/DDBJ databases">
        <authorList>
            <person name="Pain A."/>
        </authorList>
    </citation>
    <scope>NUCLEOTIDE SEQUENCE</scope>
    <source>
        <strain evidence="1">1802A</strain>
    </source>
</reference>
<gene>
    <name evidence="1" type="ORF">X943_003659</name>
</gene>
<evidence type="ECO:0000313" key="2">
    <source>
        <dbReference type="Proteomes" id="UP001195914"/>
    </source>
</evidence>
<protein>
    <submittedName>
        <fullName evidence="1">Variant erythrocyte surface antigen-1, beta subunit</fullName>
    </submittedName>
</protein>
<evidence type="ECO:0000313" key="1">
    <source>
        <dbReference type="EMBL" id="KAK1939123.1"/>
    </source>
</evidence>
<dbReference type="Proteomes" id="UP001195914">
    <property type="component" value="Unassembled WGS sequence"/>
</dbReference>
<sequence length="758" mass="82568">MAAAAADPGLLRCPKNLKECIDWVLRATGKDNGSDNINNLKNALKAELGSSGLTDELETQLKDLASGLGFLAGLPACLCKTKKSVEEGLQKIYEELENFNYCKNFDISKLNCDLCKSNLYPCKCCVIQSIKDVKGCQCIKGRTCHCKDKDVSCAKVLAGLEACLHLQCLQADMNEICQCSGSECCKGKQCDGNSKGPAGVSCDFCLKLKSNTPVPTTGLGLSPPNPIRLAEKLEKFFGSGGTSKNGCKCQCGSNPDKSCCCLACPDNKKCFESCSAGCGSKGCSSQHSPSQCPCKTFCQNINGIKIAAEAGDRTCCDSGHKCHCEVDSNCTASSSSGQGLNCCIENSGGHYKHSLKCMIRRLVLYFKDLKSDISSPSKENFKNCCELLCVLKTCEFLDGYLKDTSKAKKFYHELETLRFAGPCGQELWRTLDSFLNFIRYVFYPKVKDLRLEYTIKEARNSCDKCQNSSGKHSSCNGCKSGTSSCPGCTAVLKELQTHKDVLSLMTRGYSSAYSEASWNSLTSSSGSGSKCCGSLSSPSCGCPSSGCSSSGSSCPSQCCPDCPQKKAAKIFLGFLPCMYWGLKILYDRAQDPLTWPDWQYISMDYNDKPSSGLAKFLQALGYGLDPLKTKKGFDIFPILGILYGSDKIFENLYNFVSLNYFVPSRSLSSGSSKSQPSPPSTVRQMLLWLYGLRFQKSFPSLVENCKSLSLPLDNAFHPDAVCYYIHTCCFLLPVSFISTVQHSDSHVGDFFLMPMLKF</sequence>
<organism evidence="1 2">
    <name type="scientific">Babesia divergens</name>
    <dbReference type="NCBI Taxonomy" id="32595"/>
    <lineage>
        <taxon>Eukaryota</taxon>
        <taxon>Sar</taxon>
        <taxon>Alveolata</taxon>
        <taxon>Apicomplexa</taxon>
        <taxon>Aconoidasida</taxon>
        <taxon>Piroplasmida</taxon>
        <taxon>Babesiidae</taxon>
        <taxon>Babesia</taxon>
    </lineage>
</organism>
<dbReference type="AlphaFoldDB" id="A0AAD9GJ72"/>
<dbReference type="EMBL" id="JAHBMH010000015">
    <property type="protein sequence ID" value="KAK1939123.1"/>
    <property type="molecule type" value="Genomic_DNA"/>
</dbReference>
<reference evidence="1" key="1">
    <citation type="journal article" date="2014" name="Nucleic Acids Res.">
        <title>The evolutionary dynamics of variant antigen genes in Babesia reveal a history of genomic innovation underlying host-parasite interaction.</title>
        <authorList>
            <person name="Jackson A.P."/>
            <person name="Otto T.D."/>
            <person name="Darby A."/>
            <person name="Ramaprasad A."/>
            <person name="Xia D."/>
            <person name="Echaide I.E."/>
            <person name="Farber M."/>
            <person name="Gahlot S."/>
            <person name="Gamble J."/>
            <person name="Gupta D."/>
            <person name="Gupta Y."/>
            <person name="Jackson L."/>
            <person name="Malandrin L."/>
            <person name="Malas T.B."/>
            <person name="Moussa E."/>
            <person name="Nair M."/>
            <person name="Reid A.J."/>
            <person name="Sanders M."/>
            <person name="Sharma J."/>
            <person name="Tracey A."/>
            <person name="Quail M.A."/>
            <person name="Weir W."/>
            <person name="Wastling J.M."/>
            <person name="Hall N."/>
            <person name="Willadsen P."/>
            <person name="Lingelbach K."/>
            <person name="Shiels B."/>
            <person name="Tait A."/>
            <person name="Berriman M."/>
            <person name="Allred D.R."/>
            <person name="Pain A."/>
        </authorList>
    </citation>
    <scope>NUCLEOTIDE SEQUENCE</scope>
    <source>
        <strain evidence="1">1802A</strain>
    </source>
</reference>
<keyword evidence="2" id="KW-1185">Reference proteome</keyword>